<evidence type="ECO:0000256" key="5">
    <source>
        <dbReference type="ARBA" id="ARBA00022605"/>
    </source>
</evidence>
<evidence type="ECO:0000256" key="3">
    <source>
        <dbReference type="ARBA" id="ARBA00012078"/>
    </source>
</evidence>
<dbReference type="EC" id="2.7.1.39" evidence="3 13"/>
<keyword evidence="5 13" id="KW-0028">Amino-acid biosynthesis</keyword>
<keyword evidence="7 13" id="KW-0791">Threonine biosynthesis</keyword>
<evidence type="ECO:0000256" key="6">
    <source>
        <dbReference type="ARBA" id="ARBA00022679"/>
    </source>
</evidence>
<keyword evidence="8 13" id="KW-0547">Nucleotide-binding</keyword>
<dbReference type="NCBIfam" id="TIGR00191">
    <property type="entry name" value="thrB"/>
    <property type="match status" value="1"/>
</dbReference>
<evidence type="ECO:0000256" key="9">
    <source>
        <dbReference type="ARBA" id="ARBA00022777"/>
    </source>
</evidence>
<keyword evidence="6 13" id="KW-0808">Transferase</keyword>
<feature type="binding site" evidence="13">
    <location>
        <begin position="97"/>
        <end position="107"/>
    </location>
    <ligand>
        <name>ATP</name>
        <dbReference type="ChEBI" id="CHEBI:30616"/>
    </ligand>
</feature>
<dbReference type="GO" id="GO:0005737">
    <property type="term" value="C:cytoplasm"/>
    <property type="evidence" value="ECO:0007669"/>
    <property type="project" value="UniProtKB-SubCell"/>
</dbReference>
<dbReference type="PANTHER" id="PTHR20861">
    <property type="entry name" value="HOMOSERINE/4-DIPHOSPHOCYTIDYL-2-C-METHYL-D-ERYTHRITOL KINASE"/>
    <property type="match status" value="1"/>
</dbReference>
<comment type="pathway">
    <text evidence="1 13">Amino-acid biosynthesis; L-threonine biosynthesis; L-threonine from L-aspartate: step 4/5.</text>
</comment>
<dbReference type="InterPro" id="IPR013750">
    <property type="entry name" value="GHMP_kinase_C_dom"/>
</dbReference>
<proteinExistence type="inferred from homology"/>
<evidence type="ECO:0000256" key="11">
    <source>
        <dbReference type="ARBA" id="ARBA00049375"/>
    </source>
</evidence>
<gene>
    <name evidence="13" type="primary">thrB</name>
    <name evidence="16" type="ORF">BJY26_002444</name>
</gene>
<dbReference type="GO" id="GO:0009088">
    <property type="term" value="P:threonine biosynthetic process"/>
    <property type="evidence" value="ECO:0007669"/>
    <property type="project" value="UniProtKB-UniRule"/>
</dbReference>
<dbReference type="PRINTS" id="PR00958">
    <property type="entry name" value="HOMSERKINASE"/>
</dbReference>
<evidence type="ECO:0000259" key="15">
    <source>
        <dbReference type="Pfam" id="PF08544"/>
    </source>
</evidence>
<name>A0A7Z0D3G6_9MICO</name>
<dbReference type="RefSeq" id="WP_179428522.1">
    <property type="nucleotide sequence ID" value="NZ_JACBZP010000001.1"/>
</dbReference>
<dbReference type="SUPFAM" id="SSF55060">
    <property type="entry name" value="GHMP Kinase, C-terminal domain"/>
    <property type="match status" value="1"/>
</dbReference>
<feature type="domain" description="GHMP kinase C-terminal" evidence="15">
    <location>
        <begin position="230"/>
        <end position="287"/>
    </location>
</feature>
<reference evidence="16 17" key="1">
    <citation type="submission" date="2020-07" db="EMBL/GenBank/DDBJ databases">
        <title>Sequencing the genomes of 1000 actinobacteria strains.</title>
        <authorList>
            <person name="Klenk H.-P."/>
        </authorList>
    </citation>
    <scope>NUCLEOTIDE SEQUENCE [LARGE SCALE GENOMIC DNA]</scope>
    <source>
        <strain evidence="16 17">DSM 26341</strain>
    </source>
</reference>
<dbReference type="Gene3D" id="3.30.230.10">
    <property type="match status" value="1"/>
</dbReference>
<dbReference type="InterPro" id="IPR036554">
    <property type="entry name" value="GHMP_kinase_C_sf"/>
</dbReference>
<dbReference type="PIRSF" id="PIRSF000676">
    <property type="entry name" value="Homoser_kin"/>
    <property type="match status" value="1"/>
</dbReference>
<dbReference type="EMBL" id="JACBZP010000001">
    <property type="protein sequence ID" value="NYI68138.1"/>
    <property type="molecule type" value="Genomic_DNA"/>
</dbReference>
<evidence type="ECO:0000259" key="14">
    <source>
        <dbReference type="Pfam" id="PF00288"/>
    </source>
</evidence>
<dbReference type="Pfam" id="PF00288">
    <property type="entry name" value="GHMP_kinases_N"/>
    <property type="match status" value="1"/>
</dbReference>
<sequence length="311" mass="31303">MTGRLRAGSQVRVSVPATSANLGPGYDCLGLALEIRDAVRATVLSPDRASQVDVTGEGKGTVPGDATHLVLRVLTDVLARRGFPDTRLRLECDNHIPHARGLGSSASAVVAAIAAADALAAGAGAPALAPDEKLSLAVGVEGHPDNAAPALLGGAAISWTSAGRAHAARIDVDAGLDCTIIVPPTGLSTSVARGVLPATVPHADAAHNAARAALLVHALGNEPALLFDATEDAIHQEYRRGVLPESLDMIDRLRAAGLAAVLSGAGPAVLVLGGRPADVRPVIDSLAQGPRPGPAPAVRHVGVANRGAVIE</sequence>
<dbReference type="GO" id="GO:0004413">
    <property type="term" value="F:homoserine kinase activity"/>
    <property type="evidence" value="ECO:0007669"/>
    <property type="project" value="UniProtKB-UniRule"/>
</dbReference>
<evidence type="ECO:0000256" key="10">
    <source>
        <dbReference type="ARBA" id="ARBA00022840"/>
    </source>
</evidence>
<dbReference type="InterPro" id="IPR014721">
    <property type="entry name" value="Ribsml_uS5_D2-typ_fold_subgr"/>
</dbReference>
<dbReference type="InterPro" id="IPR006204">
    <property type="entry name" value="GHMP_kinase_N_dom"/>
</dbReference>
<keyword evidence="17" id="KW-1185">Reference proteome</keyword>
<evidence type="ECO:0000256" key="13">
    <source>
        <dbReference type="HAMAP-Rule" id="MF_00384"/>
    </source>
</evidence>
<evidence type="ECO:0000313" key="16">
    <source>
        <dbReference type="EMBL" id="NYI68138.1"/>
    </source>
</evidence>
<protein>
    <recommendedName>
        <fullName evidence="4 13">Homoserine kinase</fullName>
        <shortName evidence="13">HK</shortName>
        <shortName evidence="13">HSK</shortName>
        <ecNumber evidence="3 13">2.7.1.39</ecNumber>
    </recommendedName>
</protein>
<dbReference type="PROSITE" id="PS00627">
    <property type="entry name" value="GHMP_KINASES_ATP"/>
    <property type="match status" value="1"/>
</dbReference>
<dbReference type="HAMAP" id="MF_00384">
    <property type="entry name" value="Homoser_kinase"/>
    <property type="match status" value="1"/>
</dbReference>
<keyword evidence="10 13" id="KW-0067">ATP-binding</keyword>
<comment type="function">
    <text evidence="12 13">Catalyzes the ATP-dependent phosphorylation of L-homoserine to L-homoserine phosphate.</text>
</comment>
<comment type="similarity">
    <text evidence="2 13">Belongs to the GHMP kinase family. Homoserine kinase subfamily.</text>
</comment>
<accession>A0A7Z0D3G6</accession>
<dbReference type="PANTHER" id="PTHR20861:SF1">
    <property type="entry name" value="HOMOSERINE KINASE"/>
    <property type="match status" value="1"/>
</dbReference>
<evidence type="ECO:0000256" key="4">
    <source>
        <dbReference type="ARBA" id="ARBA00017858"/>
    </source>
</evidence>
<dbReference type="Gene3D" id="3.30.70.890">
    <property type="entry name" value="GHMP kinase, C-terminal domain"/>
    <property type="match status" value="1"/>
</dbReference>
<dbReference type="InterPro" id="IPR020568">
    <property type="entry name" value="Ribosomal_Su5_D2-typ_SF"/>
</dbReference>
<keyword evidence="13" id="KW-0963">Cytoplasm</keyword>
<evidence type="ECO:0000256" key="1">
    <source>
        <dbReference type="ARBA" id="ARBA00005015"/>
    </source>
</evidence>
<evidence type="ECO:0000256" key="12">
    <source>
        <dbReference type="ARBA" id="ARBA00049954"/>
    </source>
</evidence>
<keyword evidence="9 13" id="KW-0418">Kinase</keyword>
<dbReference type="Proteomes" id="UP000539111">
    <property type="component" value="Unassembled WGS sequence"/>
</dbReference>
<organism evidence="16 17">
    <name type="scientific">Spelaeicoccus albus</name>
    <dbReference type="NCBI Taxonomy" id="1280376"/>
    <lineage>
        <taxon>Bacteria</taxon>
        <taxon>Bacillati</taxon>
        <taxon>Actinomycetota</taxon>
        <taxon>Actinomycetes</taxon>
        <taxon>Micrococcales</taxon>
        <taxon>Brevibacteriaceae</taxon>
        <taxon>Spelaeicoccus</taxon>
    </lineage>
</organism>
<dbReference type="AlphaFoldDB" id="A0A7Z0D3G6"/>
<dbReference type="UniPathway" id="UPA00050">
    <property type="reaction ID" value="UER00064"/>
</dbReference>
<dbReference type="Pfam" id="PF08544">
    <property type="entry name" value="GHMP_kinases_C"/>
    <property type="match status" value="1"/>
</dbReference>
<dbReference type="SUPFAM" id="SSF54211">
    <property type="entry name" value="Ribosomal protein S5 domain 2-like"/>
    <property type="match status" value="1"/>
</dbReference>
<feature type="domain" description="GHMP kinase N-terminal" evidence="14">
    <location>
        <begin position="69"/>
        <end position="154"/>
    </location>
</feature>
<dbReference type="GO" id="GO:0005524">
    <property type="term" value="F:ATP binding"/>
    <property type="evidence" value="ECO:0007669"/>
    <property type="project" value="UniProtKB-UniRule"/>
</dbReference>
<evidence type="ECO:0000313" key="17">
    <source>
        <dbReference type="Proteomes" id="UP000539111"/>
    </source>
</evidence>
<evidence type="ECO:0000256" key="7">
    <source>
        <dbReference type="ARBA" id="ARBA00022697"/>
    </source>
</evidence>
<evidence type="ECO:0000256" key="2">
    <source>
        <dbReference type="ARBA" id="ARBA00007370"/>
    </source>
</evidence>
<comment type="catalytic activity">
    <reaction evidence="11 13">
        <text>L-homoserine + ATP = O-phospho-L-homoserine + ADP + H(+)</text>
        <dbReference type="Rhea" id="RHEA:13985"/>
        <dbReference type="ChEBI" id="CHEBI:15378"/>
        <dbReference type="ChEBI" id="CHEBI:30616"/>
        <dbReference type="ChEBI" id="CHEBI:57476"/>
        <dbReference type="ChEBI" id="CHEBI:57590"/>
        <dbReference type="ChEBI" id="CHEBI:456216"/>
        <dbReference type="EC" id="2.7.1.39"/>
    </reaction>
</comment>
<comment type="subcellular location">
    <subcellularLocation>
        <location evidence="13">Cytoplasm</location>
    </subcellularLocation>
</comment>
<dbReference type="InterPro" id="IPR000870">
    <property type="entry name" value="Homoserine_kinase"/>
</dbReference>
<dbReference type="InterPro" id="IPR006203">
    <property type="entry name" value="GHMP_knse_ATP-bd_CS"/>
</dbReference>
<evidence type="ECO:0000256" key="8">
    <source>
        <dbReference type="ARBA" id="ARBA00022741"/>
    </source>
</evidence>
<comment type="caution">
    <text evidence="16">The sequence shown here is derived from an EMBL/GenBank/DDBJ whole genome shotgun (WGS) entry which is preliminary data.</text>
</comment>